<dbReference type="EC" id="2.3.2.27" evidence="3"/>
<evidence type="ECO:0000256" key="8">
    <source>
        <dbReference type="ARBA" id="ARBA00022833"/>
    </source>
</evidence>
<feature type="domain" description="SPX" evidence="10">
    <location>
        <begin position="1"/>
        <end position="112"/>
    </location>
</feature>
<gene>
    <name evidence="11" type="primary">BAH1_0</name>
    <name evidence="11" type="ORF">g.45694</name>
</gene>
<feature type="non-terminal residue" evidence="11">
    <location>
        <position position="112"/>
    </location>
</feature>
<evidence type="ECO:0000256" key="7">
    <source>
        <dbReference type="ARBA" id="ARBA00022786"/>
    </source>
</evidence>
<evidence type="ECO:0000256" key="1">
    <source>
        <dbReference type="ARBA" id="ARBA00000900"/>
    </source>
</evidence>
<dbReference type="PANTHER" id="PTHR46764">
    <property type="entry name" value="E3 UBIQUITIN-PROTEIN LIGASE BAH1"/>
    <property type="match status" value="1"/>
</dbReference>
<sequence>MKFCKRYQEYMQGRSKELPRVDLKRLKKILKRCRGEPRLETALLGQHSLGGNGDANGSGEPEGSSSSSSIFPVSANGCPDHCPVCDSTFFPALRNEMSAVVHCFNERAQKLL</sequence>
<dbReference type="UniPathway" id="UPA00143"/>
<dbReference type="GO" id="GO:0008270">
    <property type="term" value="F:zinc ion binding"/>
    <property type="evidence" value="ECO:0007669"/>
    <property type="project" value="UniProtKB-KW"/>
</dbReference>
<comment type="pathway">
    <text evidence="2">Protein modification; protein ubiquitination.</text>
</comment>
<evidence type="ECO:0000259" key="10">
    <source>
        <dbReference type="PROSITE" id="PS51382"/>
    </source>
</evidence>
<name>A0A1D1YE83_9ARAE</name>
<dbReference type="GO" id="GO:0016567">
    <property type="term" value="P:protein ubiquitination"/>
    <property type="evidence" value="ECO:0007669"/>
    <property type="project" value="UniProtKB-UniPathway"/>
</dbReference>
<reference evidence="11" key="1">
    <citation type="submission" date="2015-07" db="EMBL/GenBank/DDBJ databases">
        <title>Transcriptome Assembly of Anthurium amnicola.</title>
        <authorList>
            <person name="Suzuki J."/>
        </authorList>
    </citation>
    <scope>NUCLEOTIDE SEQUENCE</scope>
</reference>
<evidence type="ECO:0000256" key="4">
    <source>
        <dbReference type="ARBA" id="ARBA00022679"/>
    </source>
</evidence>
<evidence type="ECO:0000256" key="9">
    <source>
        <dbReference type="SAM" id="MobiDB-lite"/>
    </source>
</evidence>
<feature type="region of interest" description="Disordered" evidence="9">
    <location>
        <begin position="41"/>
        <end position="71"/>
    </location>
</feature>
<dbReference type="InterPro" id="IPR033326">
    <property type="entry name" value="BAH1"/>
</dbReference>
<dbReference type="GO" id="GO:0061630">
    <property type="term" value="F:ubiquitin protein ligase activity"/>
    <property type="evidence" value="ECO:0007669"/>
    <property type="project" value="UniProtKB-EC"/>
</dbReference>
<keyword evidence="6" id="KW-0863">Zinc-finger</keyword>
<evidence type="ECO:0000256" key="3">
    <source>
        <dbReference type="ARBA" id="ARBA00012483"/>
    </source>
</evidence>
<keyword evidence="7" id="KW-0833">Ubl conjugation pathway</keyword>
<evidence type="ECO:0000313" key="11">
    <source>
        <dbReference type="EMBL" id="JAT52941.1"/>
    </source>
</evidence>
<evidence type="ECO:0000256" key="6">
    <source>
        <dbReference type="ARBA" id="ARBA00022771"/>
    </source>
</evidence>
<protein>
    <recommendedName>
        <fullName evidence="3">RING-type E3 ubiquitin transferase</fullName>
        <ecNumber evidence="3">2.3.2.27</ecNumber>
    </recommendedName>
</protein>
<dbReference type="PANTHER" id="PTHR46764:SF1">
    <property type="entry name" value="E3 UBIQUITIN-PROTEIN LIGASE NLA"/>
    <property type="match status" value="1"/>
</dbReference>
<comment type="catalytic activity">
    <reaction evidence="1">
        <text>S-ubiquitinyl-[E2 ubiquitin-conjugating enzyme]-L-cysteine + [acceptor protein]-L-lysine = [E2 ubiquitin-conjugating enzyme]-L-cysteine + N(6)-ubiquitinyl-[acceptor protein]-L-lysine.</text>
        <dbReference type="EC" id="2.3.2.27"/>
    </reaction>
</comment>
<keyword evidence="5" id="KW-0479">Metal-binding</keyword>
<evidence type="ECO:0000256" key="5">
    <source>
        <dbReference type="ARBA" id="ARBA00022723"/>
    </source>
</evidence>
<dbReference type="AlphaFoldDB" id="A0A1D1YE83"/>
<organism evidence="11">
    <name type="scientific">Anthurium amnicola</name>
    <dbReference type="NCBI Taxonomy" id="1678845"/>
    <lineage>
        <taxon>Eukaryota</taxon>
        <taxon>Viridiplantae</taxon>
        <taxon>Streptophyta</taxon>
        <taxon>Embryophyta</taxon>
        <taxon>Tracheophyta</taxon>
        <taxon>Spermatophyta</taxon>
        <taxon>Magnoliopsida</taxon>
        <taxon>Liliopsida</taxon>
        <taxon>Araceae</taxon>
        <taxon>Pothoideae</taxon>
        <taxon>Potheae</taxon>
        <taxon>Anthurium</taxon>
    </lineage>
</organism>
<dbReference type="PROSITE" id="PS51382">
    <property type="entry name" value="SPX"/>
    <property type="match status" value="1"/>
</dbReference>
<dbReference type="InterPro" id="IPR004331">
    <property type="entry name" value="SPX_dom"/>
</dbReference>
<keyword evidence="4" id="KW-0808">Transferase</keyword>
<feature type="compositionally biased region" description="Low complexity" evidence="9">
    <location>
        <begin position="57"/>
        <end position="69"/>
    </location>
</feature>
<accession>A0A1D1YE83</accession>
<evidence type="ECO:0000256" key="2">
    <source>
        <dbReference type="ARBA" id="ARBA00004906"/>
    </source>
</evidence>
<dbReference type="EMBL" id="GDJX01014995">
    <property type="protein sequence ID" value="JAT52941.1"/>
    <property type="molecule type" value="Transcribed_RNA"/>
</dbReference>
<keyword evidence="8" id="KW-0862">Zinc</keyword>
<proteinExistence type="predicted"/>